<sequence>MNHFSSFADGAPWFAGWGTLALINAGLAQGKNRSGLLWFLLSLPFGPLATLVLVLLPKQRAKMF</sequence>
<dbReference type="Proteomes" id="UP001556220">
    <property type="component" value="Unassembled WGS sequence"/>
</dbReference>
<keyword evidence="3" id="KW-1185">Reference proteome</keyword>
<keyword evidence="1" id="KW-0472">Membrane</keyword>
<dbReference type="RefSeq" id="WP_367853605.1">
    <property type="nucleotide sequence ID" value="NZ_JBFOHK010000002.1"/>
</dbReference>
<comment type="caution">
    <text evidence="2">The sequence shown here is derived from an EMBL/GenBank/DDBJ whole genome shotgun (WGS) entry which is preliminary data.</text>
</comment>
<gene>
    <name evidence="2" type="ORF">ABQJ54_07135</name>
</gene>
<feature type="transmembrane region" description="Helical" evidence="1">
    <location>
        <begin position="12"/>
        <end position="30"/>
    </location>
</feature>
<reference evidence="2 3" key="1">
    <citation type="submission" date="2024-06" db="EMBL/GenBank/DDBJ databases">
        <authorList>
            <person name="Woo H."/>
        </authorList>
    </citation>
    <scope>NUCLEOTIDE SEQUENCE [LARGE SCALE GENOMIC DNA]</scope>
    <source>
        <strain evidence="2 3">Si-c</strain>
    </source>
</reference>
<evidence type="ECO:0000313" key="3">
    <source>
        <dbReference type="Proteomes" id="UP001556220"/>
    </source>
</evidence>
<feature type="transmembrane region" description="Helical" evidence="1">
    <location>
        <begin position="36"/>
        <end position="56"/>
    </location>
</feature>
<evidence type="ECO:0000313" key="2">
    <source>
        <dbReference type="EMBL" id="MEW9571519.1"/>
    </source>
</evidence>
<proteinExistence type="predicted"/>
<evidence type="ECO:0000256" key="1">
    <source>
        <dbReference type="SAM" id="Phobius"/>
    </source>
</evidence>
<organism evidence="2 3">
    <name type="scientific">Rhodanobacter lycopersici</name>
    <dbReference type="NCBI Taxonomy" id="3162487"/>
    <lineage>
        <taxon>Bacteria</taxon>
        <taxon>Pseudomonadati</taxon>
        <taxon>Pseudomonadota</taxon>
        <taxon>Gammaproteobacteria</taxon>
        <taxon>Lysobacterales</taxon>
        <taxon>Rhodanobacteraceae</taxon>
        <taxon>Rhodanobacter</taxon>
    </lineage>
</organism>
<protein>
    <submittedName>
        <fullName evidence="2">Antitermination protein NusB</fullName>
    </submittedName>
</protein>
<keyword evidence="1" id="KW-1133">Transmembrane helix</keyword>
<accession>A0ABV3QD61</accession>
<dbReference type="EMBL" id="JBFOHK010000002">
    <property type="protein sequence ID" value="MEW9571519.1"/>
    <property type="molecule type" value="Genomic_DNA"/>
</dbReference>
<name>A0ABV3QD61_9GAMM</name>
<keyword evidence="1" id="KW-0812">Transmembrane</keyword>